<name>A0A6S7CBN1_9BURK</name>
<evidence type="ECO:0000256" key="1">
    <source>
        <dbReference type="SAM" id="MobiDB-lite"/>
    </source>
</evidence>
<dbReference type="EMBL" id="CADIKK010000001">
    <property type="protein sequence ID" value="CAB3776341.1"/>
    <property type="molecule type" value="Genomic_DNA"/>
</dbReference>
<dbReference type="Proteomes" id="UP000494365">
    <property type="component" value="Unassembled WGS sequence"/>
</dbReference>
<feature type="compositionally biased region" description="Low complexity" evidence="1">
    <location>
        <begin position="117"/>
        <end position="133"/>
    </location>
</feature>
<gene>
    <name evidence="2" type="ORF">LMG28614_00195</name>
</gene>
<keyword evidence="3" id="KW-1185">Reference proteome</keyword>
<organism evidence="2 3">
    <name type="scientific">Paraburkholderia ultramafica</name>
    <dbReference type="NCBI Taxonomy" id="1544867"/>
    <lineage>
        <taxon>Bacteria</taxon>
        <taxon>Pseudomonadati</taxon>
        <taxon>Pseudomonadota</taxon>
        <taxon>Betaproteobacteria</taxon>
        <taxon>Burkholderiales</taxon>
        <taxon>Burkholderiaceae</taxon>
        <taxon>Paraburkholderia</taxon>
    </lineage>
</organism>
<proteinExistence type="predicted"/>
<evidence type="ECO:0000313" key="3">
    <source>
        <dbReference type="Proteomes" id="UP000494365"/>
    </source>
</evidence>
<protein>
    <recommendedName>
        <fullName evidence="4">Transposase</fullName>
    </recommendedName>
</protein>
<sequence length="133" mass="14610">MTDITSMTKKSKNQKAPKLFPDELIDQLLAQVQSKDAEAILGESGLAGQLKKRLAERMLAAELRITWRRRPGKARAAITATATLPRRSSRPMANWSWIFRATGRRRSSRNCSASMNAGCRGSTTTSSACTRAA</sequence>
<accession>A0A6S7CBN1</accession>
<reference evidence="2 3" key="1">
    <citation type="submission" date="2020-04" db="EMBL/GenBank/DDBJ databases">
        <authorList>
            <person name="De Canck E."/>
        </authorList>
    </citation>
    <scope>NUCLEOTIDE SEQUENCE [LARGE SCALE GENOMIC DNA]</scope>
    <source>
        <strain evidence="2 3">LMG 28614</strain>
    </source>
</reference>
<dbReference type="AlphaFoldDB" id="A0A6S7CBN1"/>
<evidence type="ECO:0008006" key="4">
    <source>
        <dbReference type="Google" id="ProtNLM"/>
    </source>
</evidence>
<evidence type="ECO:0000313" key="2">
    <source>
        <dbReference type="EMBL" id="CAB3776341.1"/>
    </source>
</evidence>
<feature type="region of interest" description="Disordered" evidence="1">
    <location>
        <begin position="110"/>
        <end position="133"/>
    </location>
</feature>